<proteinExistence type="predicted"/>
<sequence length="57" mass="6144">MFQALRQRRAVQRVGTFTSPVDLPAWGNAVVGLGAATASTERALRLRYNWLLDGGAG</sequence>
<keyword evidence="2" id="KW-1185">Reference proteome</keyword>
<name>A0ABV9AHC3_9ACTN</name>
<dbReference type="Proteomes" id="UP001595997">
    <property type="component" value="Unassembled WGS sequence"/>
</dbReference>
<dbReference type="EMBL" id="JBHSFH010000013">
    <property type="protein sequence ID" value="MFC4497021.1"/>
    <property type="molecule type" value="Genomic_DNA"/>
</dbReference>
<gene>
    <name evidence="1" type="ORF">ACFPA8_23090</name>
</gene>
<protein>
    <submittedName>
        <fullName evidence="1">Uncharacterized protein</fullName>
    </submittedName>
</protein>
<organism evidence="1 2">
    <name type="scientific">Streptomyces ovatisporus</name>
    <dbReference type="NCBI Taxonomy" id="1128682"/>
    <lineage>
        <taxon>Bacteria</taxon>
        <taxon>Bacillati</taxon>
        <taxon>Actinomycetota</taxon>
        <taxon>Actinomycetes</taxon>
        <taxon>Kitasatosporales</taxon>
        <taxon>Streptomycetaceae</taxon>
        <taxon>Streptomyces</taxon>
    </lineage>
</organism>
<evidence type="ECO:0000313" key="2">
    <source>
        <dbReference type="Proteomes" id="UP001595997"/>
    </source>
</evidence>
<reference evidence="2" key="1">
    <citation type="journal article" date="2019" name="Int. J. Syst. Evol. Microbiol.">
        <title>The Global Catalogue of Microorganisms (GCM) 10K type strain sequencing project: providing services to taxonomists for standard genome sequencing and annotation.</title>
        <authorList>
            <consortium name="The Broad Institute Genomics Platform"/>
            <consortium name="The Broad Institute Genome Sequencing Center for Infectious Disease"/>
            <person name="Wu L."/>
            <person name="Ma J."/>
        </authorList>
    </citation>
    <scope>NUCLEOTIDE SEQUENCE [LARGE SCALE GENOMIC DNA]</scope>
    <source>
        <strain evidence="2">CGMCC 4.7357</strain>
    </source>
</reference>
<evidence type="ECO:0000313" key="1">
    <source>
        <dbReference type="EMBL" id="MFC4497021.1"/>
    </source>
</evidence>
<dbReference type="RefSeq" id="WP_386451395.1">
    <property type="nucleotide sequence ID" value="NZ_JBHSFH010000013.1"/>
</dbReference>
<accession>A0ABV9AHC3</accession>
<comment type="caution">
    <text evidence="1">The sequence shown here is derived from an EMBL/GenBank/DDBJ whole genome shotgun (WGS) entry which is preliminary data.</text>
</comment>